<evidence type="ECO:0000313" key="3">
    <source>
        <dbReference type="EMBL" id="GEU49703.1"/>
    </source>
</evidence>
<dbReference type="GO" id="GO:0003964">
    <property type="term" value="F:RNA-directed DNA polymerase activity"/>
    <property type="evidence" value="ECO:0007669"/>
    <property type="project" value="UniProtKB-KW"/>
</dbReference>
<feature type="region of interest" description="Disordered" evidence="1">
    <location>
        <begin position="272"/>
        <end position="311"/>
    </location>
</feature>
<dbReference type="Pfam" id="PF17921">
    <property type="entry name" value="Integrase_H2C2"/>
    <property type="match status" value="1"/>
</dbReference>
<dbReference type="SUPFAM" id="SSF53098">
    <property type="entry name" value="Ribonuclease H-like"/>
    <property type="match status" value="1"/>
</dbReference>
<dbReference type="SUPFAM" id="SSF56672">
    <property type="entry name" value="DNA/RNA polymerases"/>
    <property type="match status" value="1"/>
</dbReference>
<dbReference type="InterPro" id="IPR012337">
    <property type="entry name" value="RNaseH-like_sf"/>
</dbReference>
<organism evidence="3">
    <name type="scientific">Tanacetum cinerariifolium</name>
    <name type="common">Dalmatian daisy</name>
    <name type="synonym">Chrysanthemum cinerariifolium</name>
    <dbReference type="NCBI Taxonomy" id="118510"/>
    <lineage>
        <taxon>Eukaryota</taxon>
        <taxon>Viridiplantae</taxon>
        <taxon>Streptophyta</taxon>
        <taxon>Embryophyta</taxon>
        <taxon>Tracheophyta</taxon>
        <taxon>Spermatophyta</taxon>
        <taxon>Magnoliopsida</taxon>
        <taxon>eudicotyledons</taxon>
        <taxon>Gunneridae</taxon>
        <taxon>Pentapetalae</taxon>
        <taxon>asterids</taxon>
        <taxon>campanulids</taxon>
        <taxon>Asterales</taxon>
        <taxon>Asteraceae</taxon>
        <taxon>Asteroideae</taxon>
        <taxon>Anthemideae</taxon>
        <taxon>Anthemidinae</taxon>
        <taxon>Tanacetum</taxon>
    </lineage>
</organism>
<feature type="domain" description="Integrase catalytic" evidence="2">
    <location>
        <begin position="305"/>
        <end position="490"/>
    </location>
</feature>
<comment type="caution">
    <text evidence="3">The sequence shown here is derived from an EMBL/GenBank/DDBJ whole genome shotgun (WGS) entry which is preliminary data.</text>
</comment>
<dbReference type="InterPro" id="IPR041577">
    <property type="entry name" value="RT_RNaseH_2"/>
</dbReference>
<dbReference type="GO" id="GO:0003676">
    <property type="term" value="F:nucleic acid binding"/>
    <property type="evidence" value="ECO:0007669"/>
    <property type="project" value="InterPro"/>
</dbReference>
<dbReference type="InterPro" id="IPR036397">
    <property type="entry name" value="RNaseH_sf"/>
</dbReference>
<dbReference type="Gene3D" id="1.10.340.70">
    <property type="match status" value="1"/>
</dbReference>
<dbReference type="InterPro" id="IPR001584">
    <property type="entry name" value="Integrase_cat-core"/>
</dbReference>
<accession>A0A6L2KJN4</accession>
<evidence type="ECO:0000259" key="2">
    <source>
        <dbReference type="PROSITE" id="PS50994"/>
    </source>
</evidence>
<keyword evidence="3" id="KW-0695">RNA-directed DNA polymerase</keyword>
<name>A0A6L2KJN4_TANCI</name>
<sequence length="583" mass="67137">MISFPPMGEEDGTEGLMIIKAEIMGHFVPYMYVDGGPSSKILYEHCFNRFRPEIGDGEWINFMIVRSPSPYNGIIRRPGARRIQAVSSTTYEMLKFPVTGGTITLHSSRIISLECTMVSGLEAHQPVIDQATEEKIQPADMTGVLRHIIEDMINICEGCLPVRQKKRAQAPERNKAIYEEVEKLVNADIMKEVHYHSWLSNPIMRKRKIIYLAATKEAISAVLMMERDGKQVPIYFVRRALQGLKINYTPMEKLILALASANKRLKRYFQMKSASGSRRRRTHMDDSNPQVPHERNSPKRKEKGKSHTPQGRTLQANYVLREIDEGSCSMHACLRSVVAKALRSGYYWPTMHADAKKLIRECNSCQWIEVKPVVTITGAQIKKFVWDNIVCRFGLPGEIISDNEKQFRDNPFKDWCEKLCIHQCFSSIKHPQANGLVERAKRSLGEGIKARLDKRRKNWLEEISHVLWAHRTMIKSSNEETPLAHALEINLDLLEEKIEQAEMEKYYNARVHNTSFKLRDLVYQNNKASHTEDRGKLEPKWEGPYEVAEALGKGAYKLRDRNGNILPRTWNVCNIKKCYVHEM</sequence>
<dbReference type="InterPro" id="IPR041588">
    <property type="entry name" value="Integrase_H2C2"/>
</dbReference>
<proteinExistence type="predicted"/>
<dbReference type="EMBL" id="BKCJ010002603">
    <property type="protein sequence ID" value="GEU49703.1"/>
    <property type="molecule type" value="Genomic_DNA"/>
</dbReference>
<gene>
    <name evidence="3" type="ORF">Tci_021681</name>
</gene>
<keyword evidence="3" id="KW-0548">Nucleotidyltransferase</keyword>
<protein>
    <submittedName>
        <fullName evidence="3">Reverse transcriptase domain-containing protein</fullName>
    </submittedName>
</protein>
<dbReference type="GO" id="GO:0015074">
    <property type="term" value="P:DNA integration"/>
    <property type="evidence" value="ECO:0007669"/>
    <property type="project" value="InterPro"/>
</dbReference>
<dbReference type="PROSITE" id="PS50994">
    <property type="entry name" value="INTEGRASE"/>
    <property type="match status" value="1"/>
</dbReference>
<dbReference type="Pfam" id="PF17919">
    <property type="entry name" value="RT_RNaseH_2"/>
    <property type="match status" value="1"/>
</dbReference>
<evidence type="ECO:0000256" key="1">
    <source>
        <dbReference type="SAM" id="MobiDB-lite"/>
    </source>
</evidence>
<dbReference type="AlphaFoldDB" id="A0A6L2KJN4"/>
<reference evidence="3" key="1">
    <citation type="journal article" date="2019" name="Sci. Rep.">
        <title>Draft genome of Tanacetum cinerariifolium, the natural source of mosquito coil.</title>
        <authorList>
            <person name="Yamashiro T."/>
            <person name="Shiraishi A."/>
            <person name="Satake H."/>
            <person name="Nakayama K."/>
        </authorList>
    </citation>
    <scope>NUCLEOTIDE SEQUENCE</scope>
</reference>
<dbReference type="InterPro" id="IPR043502">
    <property type="entry name" value="DNA/RNA_pol_sf"/>
</dbReference>
<dbReference type="PANTHER" id="PTHR48475:SF2">
    <property type="entry name" value="RIBONUCLEASE H"/>
    <property type="match status" value="1"/>
</dbReference>
<dbReference type="Gene3D" id="3.30.420.10">
    <property type="entry name" value="Ribonuclease H-like superfamily/Ribonuclease H"/>
    <property type="match status" value="1"/>
</dbReference>
<dbReference type="PANTHER" id="PTHR48475">
    <property type="entry name" value="RIBONUCLEASE H"/>
    <property type="match status" value="1"/>
</dbReference>
<keyword evidence="3" id="KW-0808">Transferase</keyword>